<sequence>MKQMTALIKVSDTTLKRYENFGLLPKIRKTAGGQRRYQEIHRQAFLTIRKLLQGFEITTAYELMRLALAGEFSQSYWLIAQAQKQLVADEEALRRNRTFILSLPQEHLAQQRLRIGELAKLAQVETSAIRYWEERGLLISQRGENGYRYYEEEEIKKTLIITSLRKTIYAIEEIKELLANKEPETIQKLKHHFLETKAKIDEKLAKQLEGIAAFMIYCTMLKEN</sequence>
<dbReference type="SUPFAM" id="SSF46955">
    <property type="entry name" value="Putative DNA-binding domain"/>
    <property type="match status" value="2"/>
</dbReference>
<keyword evidence="1" id="KW-0678">Repressor</keyword>
<evidence type="ECO:0000256" key="3">
    <source>
        <dbReference type="ARBA" id="ARBA00023125"/>
    </source>
</evidence>
<gene>
    <name evidence="6" type="ORF">P7H27_01845</name>
</gene>
<keyword evidence="3" id="KW-0238">DNA-binding</keyword>
<evidence type="ECO:0000259" key="5">
    <source>
        <dbReference type="PROSITE" id="PS50937"/>
    </source>
</evidence>
<dbReference type="CDD" id="cd00592">
    <property type="entry name" value="HTH_MerR-like"/>
    <property type="match status" value="1"/>
</dbReference>
<dbReference type="PANTHER" id="PTHR30204">
    <property type="entry name" value="REDOX-CYCLING DRUG-SENSING TRANSCRIPTIONAL ACTIVATOR SOXR"/>
    <property type="match status" value="1"/>
</dbReference>
<evidence type="ECO:0000256" key="1">
    <source>
        <dbReference type="ARBA" id="ARBA00022491"/>
    </source>
</evidence>
<dbReference type="Proteomes" id="UP001181046">
    <property type="component" value="Unassembled WGS sequence"/>
</dbReference>
<evidence type="ECO:0000313" key="7">
    <source>
        <dbReference type="Proteomes" id="UP001181046"/>
    </source>
</evidence>
<dbReference type="InterPro" id="IPR000551">
    <property type="entry name" value="MerR-type_HTH_dom"/>
</dbReference>
<reference evidence="6" key="1">
    <citation type="submission" date="2023-03" db="EMBL/GenBank/DDBJ databases">
        <authorList>
            <person name="Shen W."/>
            <person name="Cai J."/>
        </authorList>
    </citation>
    <scope>NUCLEOTIDE SEQUENCE</scope>
    <source>
        <strain evidence="6">P66-3</strain>
    </source>
</reference>
<dbReference type="EMBL" id="JARQAJ010000001">
    <property type="protein sequence ID" value="MDT2758521.1"/>
    <property type="molecule type" value="Genomic_DNA"/>
</dbReference>
<comment type="caution">
    <text evidence="6">The sequence shown here is derived from an EMBL/GenBank/DDBJ whole genome shotgun (WGS) entry which is preliminary data.</text>
</comment>
<name>A0ABU3F774_9ENTE</name>
<dbReference type="SMART" id="SM00422">
    <property type="entry name" value="HTH_MERR"/>
    <property type="match status" value="2"/>
</dbReference>
<dbReference type="PROSITE" id="PS50937">
    <property type="entry name" value="HTH_MERR_2"/>
    <property type="match status" value="1"/>
</dbReference>
<feature type="domain" description="HTH merR-type" evidence="5">
    <location>
        <begin position="112"/>
        <end position="180"/>
    </location>
</feature>
<dbReference type="InterPro" id="IPR009061">
    <property type="entry name" value="DNA-bd_dom_put_sf"/>
</dbReference>
<keyword evidence="7" id="KW-1185">Reference proteome</keyword>
<accession>A0ABU3F774</accession>
<evidence type="ECO:0000313" key="6">
    <source>
        <dbReference type="EMBL" id="MDT2758521.1"/>
    </source>
</evidence>
<dbReference type="InterPro" id="IPR047057">
    <property type="entry name" value="MerR_fam"/>
</dbReference>
<dbReference type="PANTHER" id="PTHR30204:SF69">
    <property type="entry name" value="MERR-FAMILY TRANSCRIPTIONAL REGULATOR"/>
    <property type="match status" value="1"/>
</dbReference>
<organism evidence="6 7">
    <name type="scientific">Enterococcus xiangfangensis</name>
    <dbReference type="NCBI Taxonomy" id="1296537"/>
    <lineage>
        <taxon>Bacteria</taxon>
        <taxon>Bacillati</taxon>
        <taxon>Bacillota</taxon>
        <taxon>Bacilli</taxon>
        <taxon>Lactobacillales</taxon>
        <taxon>Enterococcaceae</taxon>
        <taxon>Enterococcus</taxon>
    </lineage>
</organism>
<keyword evidence="2" id="KW-0805">Transcription regulation</keyword>
<dbReference type="Gene3D" id="1.10.1660.10">
    <property type="match status" value="2"/>
</dbReference>
<protein>
    <submittedName>
        <fullName evidence="6">MerR family transcriptional regulator</fullName>
    </submittedName>
</protein>
<evidence type="ECO:0000256" key="4">
    <source>
        <dbReference type="ARBA" id="ARBA00023163"/>
    </source>
</evidence>
<dbReference type="RefSeq" id="WP_311829286.1">
    <property type="nucleotide sequence ID" value="NZ_JARQAJ010000001.1"/>
</dbReference>
<keyword evidence="4" id="KW-0804">Transcription</keyword>
<evidence type="ECO:0000256" key="2">
    <source>
        <dbReference type="ARBA" id="ARBA00023015"/>
    </source>
</evidence>
<proteinExistence type="predicted"/>
<dbReference type="Pfam" id="PF13411">
    <property type="entry name" value="MerR_1"/>
    <property type="match status" value="2"/>
</dbReference>